<keyword evidence="1" id="KW-0597">Phosphoprotein</keyword>
<dbReference type="AlphaFoldDB" id="A0A2T5G789"/>
<dbReference type="InterPro" id="IPR016120">
    <property type="entry name" value="Sig_transdc_His_kin_SpoOB"/>
</dbReference>
<reference evidence="5 6" key="1">
    <citation type="submission" date="2017-08" db="EMBL/GenBank/DDBJ databases">
        <title>Burning lignite coal seam in the remote Altai Mountains harbors a hydrogen-driven thermophilic microbial community.</title>
        <authorList>
            <person name="Kadnikov V.V."/>
            <person name="Mardanov A.V."/>
            <person name="Ivasenko D."/>
            <person name="Beletsky A.V."/>
            <person name="Karnachuk O.V."/>
            <person name="Ravin N.V."/>
        </authorList>
    </citation>
    <scope>NUCLEOTIDE SEQUENCE [LARGE SCALE GENOMIC DNA]</scope>
    <source>
        <strain evidence="5">AL31</strain>
    </source>
</reference>
<dbReference type="GO" id="GO:0000155">
    <property type="term" value="F:phosphorelay sensor kinase activity"/>
    <property type="evidence" value="ECO:0007669"/>
    <property type="project" value="InterPro"/>
</dbReference>
<evidence type="ECO:0000259" key="4">
    <source>
        <dbReference type="Pfam" id="PF14689"/>
    </source>
</evidence>
<keyword evidence="3" id="KW-0418">Kinase</keyword>
<evidence type="ECO:0000313" key="6">
    <source>
        <dbReference type="Proteomes" id="UP000244016"/>
    </source>
</evidence>
<organism evidence="5 6">
    <name type="scientific">Brockia lithotrophica</name>
    <dbReference type="NCBI Taxonomy" id="933949"/>
    <lineage>
        <taxon>Bacteria</taxon>
        <taxon>Bacillati</taxon>
        <taxon>Bacillota</taxon>
        <taxon>Bacilli</taxon>
        <taxon>Bacillales</taxon>
        <taxon>Bacillales Family X. Incertae Sedis</taxon>
        <taxon>Brockia</taxon>
    </lineage>
</organism>
<comment type="caution">
    <text evidence="5">The sequence shown here is derived from an EMBL/GenBank/DDBJ whole genome shotgun (WGS) entry which is preliminary data.</text>
</comment>
<dbReference type="InterPro" id="IPR039506">
    <property type="entry name" value="SPOB_a"/>
</dbReference>
<feature type="domain" description="SpoOB alpha-helical" evidence="4">
    <location>
        <begin position="8"/>
        <end position="55"/>
    </location>
</feature>
<proteinExistence type="predicted"/>
<keyword evidence="2" id="KW-0808">Transferase</keyword>
<dbReference type="Proteomes" id="UP000244016">
    <property type="component" value="Unassembled WGS sequence"/>
</dbReference>
<dbReference type="Gene3D" id="1.10.287.130">
    <property type="match status" value="1"/>
</dbReference>
<evidence type="ECO:0000256" key="3">
    <source>
        <dbReference type="ARBA" id="ARBA00022777"/>
    </source>
</evidence>
<gene>
    <name evidence="5" type="ORF">BLITH_1024</name>
</gene>
<dbReference type="EMBL" id="PEBW01000003">
    <property type="protein sequence ID" value="PTQ52057.1"/>
    <property type="molecule type" value="Genomic_DNA"/>
</dbReference>
<evidence type="ECO:0000256" key="1">
    <source>
        <dbReference type="ARBA" id="ARBA00022553"/>
    </source>
</evidence>
<evidence type="ECO:0000313" key="5">
    <source>
        <dbReference type="EMBL" id="PTQ52057.1"/>
    </source>
</evidence>
<evidence type="ECO:0000256" key="2">
    <source>
        <dbReference type="ARBA" id="ARBA00022679"/>
    </source>
</evidence>
<dbReference type="Pfam" id="PF14689">
    <property type="entry name" value="SPOB_a"/>
    <property type="match status" value="1"/>
</dbReference>
<name>A0A2T5G789_9BACL</name>
<sequence>MKDPYASLGEFLRLRRHAFANELQLLYGYLALDDREGLRRQVERLARRIEQEKRLQDSLGDRLFFLLLDWECRIPGIRVRYEVGEGDLRPAWTPARIEFFRRWLRVAERALAAWGTEGDLEVSIRAAAPSPRALALAFRLRGAANESGRRAREILETEGKPLLKTHPGRPRRVIFTRTSSGDCTLHLVWSTQGRSKR</sequence>
<dbReference type="SUPFAM" id="SSF55890">
    <property type="entry name" value="Sporulation response regulatory protein Spo0B"/>
    <property type="match status" value="1"/>
</dbReference>
<protein>
    <recommendedName>
        <fullName evidence="4">SpoOB alpha-helical domain-containing protein</fullName>
    </recommendedName>
</protein>
<accession>A0A2T5G789</accession>